<feature type="transmembrane region" description="Helical" evidence="6">
    <location>
        <begin position="66"/>
        <end position="86"/>
    </location>
</feature>
<dbReference type="Gene3D" id="1.10.287.950">
    <property type="entry name" value="Methyl-accepting chemotaxis protein"/>
    <property type="match status" value="1"/>
</dbReference>
<dbReference type="GO" id="GO:0006935">
    <property type="term" value="P:chemotaxis"/>
    <property type="evidence" value="ECO:0007669"/>
    <property type="project" value="UniProtKB-KW"/>
</dbReference>
<dbReference type="GO" id="GO:0016020">
    <property type="term" value="C:membrane"/>
    <property type="evidence" value="ECO:0007669"/>
    <property type="project" value="UniProtKB-SubCell"/>
</dbReference>
<dbReference type="FunFam" id="1.10.287.950:FF:000001">
    <property type="entry name" value="Methyl-accepting chemotaxis sensory transducer"/>
    <property type="match status" value="1"/>
</dbReference>
<comment type="similarity">
    <text evidence="3">Belongs to the methyl-accepting chemotaxis (MCP) protein family.</text>
</comment>
<reference evidence="9 10" key="1">
    <citation type="submission" date="2020-08" db="EMBL/GenBank/DDBJ databases">
        <title>Functional genomics of gut bacteria from endangered species of beetles.</title>
        <authorList>
            <person name="Carlos-Shanley C."/>
        </authorList>
    </citation>
    <scope>NUCLEOTIDE SEQUENCE [LARGE SCALE GENOMIC DNA]</scope>
    <source>
        <strain evidence="9 10">S00123</strain>
    </source>
</reference>
<keyword evidence="5" id="KW-0175">Coiled coil</keyword>
<dbReference type="GO" id="GO:0004888">
    <property type="term" value="F:transmembrane signaling receptor activity"/>
    <property type="evidence" value="ECO:0007669"/>
    <property type="project" value="InterPro"/>
</dbReference>
<evidence type="ECO:0000259" key="8">
    <source>
        <dbReference type="PROSITE" id="PS50885"/>
    </source>
</evidence>
<feature type="domain" description="Methyl-accepting transducer" evidence="7">
    <location>
        <begin position="276"/>
        <end position="505"/>
    </location>
</feature>
<dbReference type="Proteomes" id="UP000539957">
    <property type="component" value="Unassembled WGS sequence"/>
</dbReference>
<gene>
    <name evidence="9" type="ORF">HNP32_000531</name>
</gene>
<organism evidence="9 10">
    <name type="scientific">Brevundimonas bullata</name>
    <dbReference type="NCBI Taxonomy" id="13160"/>
    <lineage>
        <taxon>Bacteria</taxon>
        <taxon>Pseudomonadati</taxon>
        <taxon>Pseudomonadota</taxon>
        <taxon>Alphaproteobacteria</taxon>
        <taxon>Caulobacterales</taxon>
        <taxon>Caulobacteraceae</taxon>
        <taxon>Brevundimonas</taxon>
    </lineage>
</organism>
<dbReference type="CDD" id="cd11386">
    <property type="entry name" value="MCP_signal"/>
    <property type="match status" value="1"/>
</dbReference>
<evidence type="ECO:0000256" key="2">
    <source>
        <dbReference type="ARBA" id="ARBA00022500"/>
    </source>
</evidence>
<dbReference type="RefSeq" id="WP_184266788.1">
    <property type="nucleotide sequence ID" value="NZ_JACHKY010000001.1"/>
</dbReference>
<dbReference type="PROSITE" id="PS50885">
    <property type="entry name" value="HAMP"/>
    <property type="match status" value="1"/>
</dbReference>
<keyword evidence="6" id="KW-1133">Transmembrane helix</keyword>
<dbReference type="InterPro" id="IPR004090">
    <property type="entry name" value="Chemotax_Me-accpt_rcpt"/>
</dbReference>
<dbReference type="PRINTS" id="PR00260">
    <property type="entry name" value="CHEMTRNSDUCR"/>
</dbReference>
<feature type="domain" description="HAMP" evidence="8">
    <location>
        <begin position="219"/>
        <end position="271"/>
    </location>
</feature>
<feature type="transmembrane region" description="Helical" evidence="6">
    <location>
        <begin position="147"/>
        <end position="172"/>
    </location>
</feature>
<dbReference type="InterPro" id="IPR051310">
    <property type="entry name" value="MCP_chemotaxis"/>
</dbReference>
<dbReference type="SUPFAM" id="SSF58104">
    <property type="entry name" value="Methyl-accepting chemotaxis protein (MCP) signaling domain"/>
    <property type="match status" value="1"/>
</dbReference>
<proteinExistence type="inferred from homology"/>
<evidence type="ECO:0000256" key="4">
    <source>
        <dbReference type="PROSITE-ProRule" id="PRU00284"/>
    </source>
</evidence>
<evidence type="ECO:0000259" key="7">
    <source>
        <dbReference type="PROSITE" id="PS50111"/>
    </source>
</evidence>
<evidence type="ECO:0000256" key="3">
    <source>
        <dbReference type="ARBA" id="ARBA00029447"/>
    </source>
</evidence>
<sequence length="539" mass="55766">MFQADNLQSQQRAGGMVVLAIAWLLVLATGAVSLASASSLTATLAPAVVLGLVQTLLWKASGERDIGRILSGVLLMAQMSLLVASARGHAWQTDLHMAYFALLAVLIIFCDWRVILAATATVAVHHLAFSYLLPEMVFPGSASLGRVVLHAGVLLVEAAVLIWVAASVVRMFDASDKAQRESEIIIAEALAANEAAAAARREVDEERRRASERDREIRAAQALVVDETGRALAALAQGDLTHRIAAAFPEDYGRLKDDFNAAMGELQAAMLSLGAGAASIWEGAGQIATAAGALAQRTERQAASLEETAAALDQVTATVRQSAEGADQAGLVVRAARDGAERSGEVVSRAIVAMGEIEQSSAQISQIIGVIDEIAFQTNLLALNAGVEAARAGDAGRGFAVVAAEVRALAQRSAEAAKEIKILISASSRQVTDGVGLVGQTGDALAGFAAQVLEINALMGGITASAREQAAALAQINDSINQIDQMTQQNAAMAGESTTASQALNQEARDLSQLVGQFRVTGAGAAVSAPVSQPPSKAA</sequence>
<evidence type="ECO:0000313" key="9">
    <source>
        <dbReference type="EMBL" id="MBB4796817.1"/>
    </source>
</evidence>
<keyword evidence="10" id="KW-1185">Reference proteome</keyword>
<protein>
    <submittedName>
        <fullName evidence="9">Methyl-accepting chemotaxis protein</fullName>
    </submittedName>
</protein>
<keyword evidence="6" id="KW-0472">Membrane</keyword>
<dbReference type="InterPro" id="IPR003660">
    <property type="entry name" value="HAMP_dom"/>
</dbReference>
<comment type="subcellular location">
    <subcellularLocation>
        <location evidence="1">Membrane</location>
    </subcellularLocation>
</comment>
<accession>A0A7W7N327</accession>
<evidence type="ECO:0000256" key="1">
    <source>
        <dbReference type="ARBA" id="ARBA00004370"/>
    </source>
</evidence>
<evidence type="ECO:0000256" key="5">
    <source>
        <dbReference type="SAM" id="Coils"/>
    </source>
</evidence>
<dbReference type="EMBL" id="JACHKY010000001">
    <property type="protein sequence ID" value="MBB4796817.1"/>
    <property type="molecule type" value="Genomic_DNA"/>
</dbReference>
<dbReference type="InterPro" id="IPR004089">
    <property type="entry name" value="MCPsignal_dom"/>
</dbReference>
<keyword evidence="6" id="KW-0812">Transmembrane</keyword>
<evidence type="ECO:0000256" key="6">
    <source>
        <dbReference type="SAM" id="Phobius"/>
    </source>
</evidence>
<dbReference type="Pfam" id="PF00015">
    <property type="entry name" value="MCPsignal"/>
    <property type="match status" value="1"/>
</dbReference>
<feature type="coiled-coil region" evidence="5">
    <location>
        <begin position="189"/>
        <end position="216"/>
    </location>
</feature>
<dbReference type="PANTHER" id="PTHR43531:SF11">
    <property type="entry name" value="METHYL-ACCEPTING CHEMOTAXIS PROTEIN 3"/>
    <property type="match status" value="1"/>
</dbReference>
<dbReference type="GO" id="GO:0007165">
    <property type="term" value="P:signal transduction"/>
    <property type="evidence" value="ECO:0007669"/>
    <property type="project" value="UniProtKB-KW"/>
</dbReference>
<dbReference type="SMART" id="SM00283">
    <property type="entry name" value="MA"/>
    <property type="match status" value="1"/>
</dbReference>
<keyword evidence="4" id="KW-0807">Transducer</keyword>
<feature type="transmembrane region" description="Helical" evidence="6">
    <location>
        <begin position="98"/>
        <end position="127"/>
    </location>
</feature>
<keyword evidence="2" id="KW-0145">Chemotaxis</keyword>
<dbReference type="AlphaFoldDB" id="A0A7W7N327"/>
<dbReference type="PANTHER" id="PTHR43531">
    <property type="entry name" value="PROTEIN ICFG"/>
    <property type="match status" value="1"/>
</dbReference>
<evidence type="ECO:0000313" key="10">
    <source>
        <dbReference type="Proteomes" id="UP000539957"/>
    </source>
</evidence>
<dbReference type="PROSITE" id="PS50111">
    <property type="entry name" value="CHEMOTAXIS_TRANSDUC_2"/>
    <property type="match status" value="1"/>
</dbReference>
<name>A0A7W7N327_9CAUL</name>
<comment type="caution">
    <text evidence="9">The sequence shown here is derived from an EMBL/GenBank/DDBJ whole genome shotgun (WGS) entry which is preliminary data.</text>
</comment>